<dbReference type="InterPro" id="IPR036188">
    <property type="entry name" value="FAD/NAD-bd_sf"/>
</dbReference>
<dbReference type="EMBL" id="VINQ01000012">
    <property type="protein sequence ID" value="KAA0912679.1"/>
    <property type="molecule type" value="Genomic_DNA"/>
</dbReference>
<dbReference type="InterPro" id="IPR006076">
    <property type="entry name" value="FAD-dep_OxRdtase"/>
</dbReference>
<proteinExistence type="predicted"/>
<keyword evidence="4" id="KW-1185">Reference proteome</keyword>
<comment type="caution">
    <text evidence="3">The sequence shown here is derived from an EMBL/GenBank/DDBJ whole genome shotgun (WGS) entry which is preliminary data.</text>
</comment>
<gene>
    <name evidence="3" type="ORF">FLO80_14920</name>
</gene>
<dbReference type="Gene3D" id="3.30.9.10">
    <property type="entry name" value="D-Amino Acid Oxidase, subunit A, domain 2"/>
    <property type="match status" value="2"/>
</dbReference>
<dbReference type="Gene3D" id="3.50.50.60">
    <property type="entry name" value="FAD/NAD(P)-binding domain"/>
    <property type="match status" value="2"/>
</dbReference>
<dbReference type="Pfam" id="PF01266">
    <property type="entry name" value="DAO"/>
    <property type="match status" value="1"/>
</dbReference>
<evidence type="ECO:0000256" key="1">
    <source>
        <dbReference type="ARBA" id="ARBA00023002"/>
    </source>
</evidence>
<sequence length="344" mass="36057">MVDVTIRGAGVFGLSIAWECLARGATVRVVDPNGPGAGASGGVVGALAPHVPENWNDKKAFQLQSLLAAEDFWAGVEAAGGISPGFARLGRLQPVLDDNALALARAREATARTLWQGRAEWRVIAADTTADWTPHSPTGWLIHDTLTARIHPRQAVRALVAAIGAKGGEVTAKASDEGAVIWAAGTWDLDRISTALGRMVGNGVKGQAALFALDARDRPQVFADGVHIIPHADGTVAVGSTSERDYEHPESTDERLDAVIAKAIAAMPVLSGVRIIEAWAGLRPRAKSRAPMLGHHPLAPDQFIANGGFKIGFGMAPGVARAMADLVLDGRDTIPDGFRPEASL</sequence>
<dbReference type="AlphaFoldDB" id="A0A5A9Z6J7"/>
<dbReference type="GO" id="GO:0016491">
    <property type="term" value="F:oxidoreductase activity"/>
    <property type="evidence" value="ECO:0007669"/>
    <property type="project" value="UniProtKB-KW"/>
</dbReference>
<dbReference type="SUPFAM" id="SSF51971">
    <property type="entry name" value="Nucleotide-binding domain"/>
    <property type="match status" value="1"/>
</dbReference>
<reference evidence="3 4" key="1">
    <citation type="submission" date="2019-07" db="EMBL/GenBank/DDBJ databases">
        <title>Aquicoccus porphyridii gen. nov., sp. nov., isolated from a small marine red alga, Porphyridium marinum.</title>
        <authorList>
            <person name="Liu L."/>
        </authorList>
    </citation>
    <scope>NUCLEOTIDE SEQUENCE [LARGE SCALE GENOMIC DNA]</scope>
    <source>
        <strain evidence="3 4">L1 8-17</strain>
    </source>
</reference>
<organism evidence="3 4">
    <name type="scientific">Aquicoccus porphyridii</name>
    <dbReference type="NCBI Taxonomy" id="1852029"/>
    <lineage>
        <taxon>Bacteria</taxon>
        <taxon>Pseudomonadati</taxon>
        <taxon>Pseudomonadota</taxon>
        <taxon>Alphaproteobacteria</taxon>
        <taxon>Rhodobacterales</taxon>
        <taxon>Paracoccaceae</taxon>
        <taxon>Aquicoccus</taxon>
    </lineage>
</organism>
<name>A0A5A9Z6J7_9RHOB</name>
<evidence type="ECO:0000259" key="2">
    <source>
        <dbReference type="Pfam" id="PF01266"/>
    </source>
</evidence>
<keyword evidence="1" id="KW-0560">Oxidoreductase</keyword>
<accession>A0A5A9Z6J7</accession>
<dbReference type="GO" id="GO:0005737">
    <property type="term" value="C:cytoplasm"/>
    <property type="evidence" value="ECO:0007669"/>
    <property type="project" value="TreeGrafter"/>
</dbReference>
<protein>
    <submittedName>
        <fullName evidence="3">FAD-binding oxidoreductase</fullName>
    </submittedName>
</protein>
<evidence type="ECO:0000313" key="4">
    <source>
        <dbReference type="Proteomes" id="UP000325291"/>
    </source>
</evidence>
<dbReference type="Proteomes" id="UP000325291">
    <property type="component" value="Unassembled WGS sequence"/>
</dbReference>
<evidence type="ECO:0000313" key="3">
    <source>
        <dbReference type="EMBL" id="KAA0912679.1"/>
    </source>
</evidence>
<feature type="domain" description="FAD dependent oxidoreductase" evidence="2">
    <location>
        <begin position="3"/>
        <end position="326"/>
    </location>
</feature>
<dbReference type="RefSeq" id="WP_111362489.1">
    <property type="nucleotide sequence ID" value="NZ_VINQ01000012.1"/>
</dbReference>
<dbReference type="PANTHER" id="PTHR13847:SF289">
    <property type="entry name" value="GLYCINE OXIDASE"/>
    <property type="match status" value="1"/>
</dbReference>
<dbReference type="PANTHER" id="PTHR13847">
    <property type="entry name" value="SARCOSINE DEHYDROGENASE-RELATED"/>
    <property type="match status" value="1"/>
</dbReference>